<dbReference type="STRING" id="31246.A0A183P5V8"/>
<feature type="region of interest" description="Disordered" evidence="1">
    <location>
        <begin position="1"/>
        <end position="29"/>
    </location>
</feature>
<keyword evidence="2" id="KW-0812">Transmembrane</keyword>
<keyword evidence="2" id="KW-0472">Membrane</keyword>
<evidence type="ECO:0000256" key="1">
    <source>
        <dbReference type="SAM" id="MobiDB-lite"/>
    </source>
</evidence>
<protein>
    <submittedName>
        <fullName evidence="3">Uncharacterized protein</fullName>
    </submittedName>
</protein>
<feature type="region of interest" description="Disordered" evidence="1">
    <location>
        <begin position="985"/>
        <end position="1004"/>
    </location>
</feature>
<proteinExistence type="predicted"/>
<name>A0A183P5V8_9TREM</name>
<organism evidence="3 4">
    <name type="scientific">Schistosoma mattheei</name>
    <dbReference type="NCBI Taxonomy" id="31246"/>
    <lineage>
        <taxon>Eukaryota</taxon>
        <taxon>Metazoa</taxon>
        <taxon>Spiralia</taxon>
        <taxon>Lophotrochozoa</taxon>
        <taxon>Platyhelminthes</taxon>
        <taxon>Trematoda</taxon>
        <taxon>Digenea</taxon>
        <taxon>Strigeidida</taxon>
        <taxon>Schistosomatoidea</taxon>
        <taxon>Schistosomatidae</taxon>
        <taxon>Schistosoma</taxon>
    </lineage>
</organism>
<dbReference type="EMBL" id="UZAL01029955">
    <property type="protein sequence ID" value="VDP51294.1"/>
    <property type="molecule type" value="Genomic_DNA"/>
</dbReference>
<feature type="compositionally biased region" description="Basic residues" evidence="1">
    <location>
        <begin position="991"/>
        <end position="1001"/>
    </location>
</feature>
<accession>A0A183P5V8</accession>
<evidence type="ECO:0000313" key="4">
    <source>
        <dbReference type="Proteomes" id="UP000269396"/>
    </source>
</evidence>
<keyword evidence="4" id="KW-1185">Reference proteome</keyword>
<reference evidence="3 4" key="1">
    <citation type="submission" date="2018-11" db="EMBL/GenBank/DDBJ databases">
        <authorList>
            <consortium name="Pathogen Informatics"/>
        </authorList>
    </citation>
    <scope>NUCLEOTIDE SEQUENCE [LARGE SCALE GENOMIC DNA]</scope>
    <source>
        <strain>Denwood</strain>
        <strain evidence="4">Zambia</strain>
    </source>
</reference>
<feature type="compositionally biased region" description="Low complexity" evidence="1">
    <location>
        <begin position="857"/>
        <end position="903"/>
    </location>
</feature>
<feature type="transmembrane region" description="Helical" evidence="2">
    <location>
        <begin position="1117"/>
        <end position="1137"/>
    </location>
</feature>
<gene>
    <name evidence="3" type="ORF">SMTD_LOCUS9744</name>
</gene>
<dbReference type="Proteomes" id="UP000269396">
    <property type="component" value="Unassembled WGS sequence"/>
</dbReference>
<keyword evidence="2" id="KW-1133">Transmembrane helix</keyword>
<evidence type="ECO:0000313" key="3">
    <source>
        <dbReference type="EMBL" id="VDP51294.1"/>
    </source>
</evidence>
<feature type="region of interest" description="Disordered" evidence="1">
    <location>
        <begin position="857"/>
        <end position="906"/>
    </location>
</feature>
<dbReference type="AlphaFoldDB" id="A0A183P5V8"/>
<sequence length="1138" mass="129405">MESSRSKEKRKTKEHITLGNGDRHEKNEQELDGIRKAGPGKSSSWIGSSFFLTVTCQGLPILFPTNSNNNNISADDDIVDNNKQIYLSDELRIINVEQTNSNDCILHHNIDNELLVNLFLFFPNWTKNFLDNRDHINNDIPFVHLELSAKLMFTNNELSSSTTESSTTTPGSFQFSYNLKVFDNMEVSATQQSSSDIALGHLNTIDNTTATATISNNNNNFLEDDDHLLPSELKIFDSIIDRNLEQEQLANNNNSDNNDSKCDSLLIDSKLKIDDSDVLKCNQQSDVDREGEFILNTDQRIEFLLNLSRIALALNHSNIIHSIMQLLNCMPLHKKLIKFIKDNLIQLVDKKIIERCNEPILSQTWFHHLLTKSNVSTGVFNLFNNKQINLENTPNYIELLYTLQVLYCLMMPSCLVKHYHFNKLNGDHSQFYNPCNSSNNMYNCQRFFPLNTTTTNNNGNISSNTMPRTIDFTTNVLFNQIPDWSDAITITLLLLRGGALNLLLSSPLLVSSFTPTSSLNHKIINYEKNERKRPSSHDHLLDSRSSSLSLSSFVSIVNKNDDNQIIFYDTTVHWKLLYHIRLWLLRIIRVLLISTANTLVLYNLDSISDYMCNVFKKSSFHQLLISLSVAVKDPRSCRDDFSFTNSLQQNPLSLVQSVSDSTSTTTTAAKVITERNTAGNLDATADSDGDVVDNSEHNIEYICKLLLHTYKLTSSTNHPVLGGDYFLLLHALHVAQLTIVSNISINEVKSYWFKSSINNTFGNLFLTGWQTRYGCENSMEYLKDFSMKPNRIDKLYSCTDINEDILPVNDTEQTVTNNLSNSTRLSSSAISLLSCESTLSSASSSSTLSSVHQLHSLSSSSSSSNNENISGGSNNSRSSHSSSSSSSSNSSRSCSGSSNNSDSNDIEDRNLSKLLYSNFHEQCFNSFRSGETQGSVIIEALNCIPWYQCLYPQSEFRTFLKYPLSYKMLVCLSENHSTVDSYRSCRDRRGSNHRKHSRQCRRYPPPSILQSHSHQYDYSYQLTGGDMLQDLLFSDSLIIRISTRYSMHTLLTFTATENRNNVYYALEQMFNWLPNYVPSKITQSDEYFNLLVQITPFMNNHEQFLQSAHQWLRDEIVWLRLMVCFCLITVFFTGGFIR</sequence>
<evidence type="ECO:0000256" key="2">
    <source>
        <dbReference type="SAM" id="Phobius"/>
    </source>
</evidence>